<dbReference type="AlphaFoldDB" id="A0A8J4EBC8"/>
<keyword evidence="3" id="KW-1185">Reference proteome</keyword>
<sequence>MAAMNCRHTAAKLASSNVSGSRRTGSNPERVGLKEKELRTVSANDDDNARSDLPEPVDDTAEAEVVAHSDEETEERPGCILRFEQS</sequence>
<evidence type="ECO:0000256" key="1">
    <source>
        <dbReference type="SAM" id="MobiDB-lite"/>
    </source>
</evidence>
<organism evidence="2 3">
    <name type="scientific">Virgisporangium ochraceum</name>
    <dbReference type="NCBI Taxonomy" id="65505"/>
    <lineage>
        <taxon>Bacteria</taxon>
        <taxon>Bacillati</taxon>
        <taxon>Actinomycetota</taxon>
        <taxon>Actinomycetes</taxon>
        <taxon>Micromonosporales</taxon>
        <taxon>Micromonosporaceae</taxon>
        <taxon>Virgisporangium</taxon>
    </lineage>
</organism>
<accession>A0A8J4EBC8</accession>
<name>A0A8J4EBC8_9ACTN</name>
<comment type="caution">
    <text evidence="2">The sequence shown here is derived from an EMBL/GenBank/DDBJ whole genome shotgun (WGS) entry which is preliminary data.</text>
</comment>
<proteinExistence type="predicted"/>
<dbReference type="EMBL" id="BOPH01000042">
    <property type="protein sequence ID" value="GIJ68454.1"/>
    <property type="molecule type" value="Genomic_DNA"/>
</dbReference>
<evidence type="ECO:0000313" key="2">
    <source>
        <dbReference type="EMBL" id="GIJ68454.1"/>
    </source>
</evidence>
<dbReference type="Proteomes" id="UP000635606">
    <property type="component" value="Unassembled WGS sequence"/>
</dbReference>
<gene>
    <name evidence="2" type="ORF">Voc01_033710</name>
</gene>
<protein>
    <submittedName>
        <fullName evidence="2">Uncharacterized protein</fullName>
    </submittedName>
</protein>
<reference evidence="2" key="1">
    <citation type="submission" date="2021-01" db="EMBL/GenBank/DDBJ databases">
        <title>Whole genome shotgun sequence of Virgisporangium ochraceum NBRC 16418.</title>
        <authorList>
            <person name="Komaki H."/>
            <person name="Tamura T."/>
        </authorList>
    </citation>
    <scope>NUCLEOTIDE SEQUENCE</scope>
    <source>
        <strain evidence="2">NBRC 16418</strain>
    </source>
</reference>
<evidence type="ECO:0000313" key="3">
    <source>
        <dbReference type="Proteomes" id="UP000635606"/>
    </source>
</evidence>
<feature type="compositionally biased region" description="Polar residues" evidence="1">
    <location>
        <begin position="14"/>
        <end position="27"/>
    </location>
</feature>
<feature type="region of interest" description="Disordered" evidence="1">
    <location>
        <begin position="1"/>
        <end position="86"/>
    </location>
</feature>